<reference evidence="1 2" key="2">
    <citation type="journal article" date="2022" name="Mol. Ecol. Resour.">
        <title>The genomes of chicory, endive, great burdock and yacon provide insights into Asteraceae paleo-polyploidization history and plant inulin production.</title>
        <authorList>
            <person name="Fan W."/>
            <person name="Wang S."/>
            <person name="Wang H."/>
            <person name="Wang A."/>
            <person name="Jiang F."/>
            <person name="Liu H."/>
            <person name="Zhao H."/>
            <person name="Xu D."/>
            <person name="Zhang Y."/>
        </authorList>
    </citation>
    <scope>NUCLEOTIDE SEQUENCE [LARGE SCALE GENOMIC DNA]</scope>
    <source>
        <strain evidence="2">cv. Yunnan</strain>
        <tissue evidence="1">Leaves</tissue>
    </source>
</reference>
<sequence length="347" mass="39431">MGNVFALLTPLIHGLVKLAGLTPQTIEIVPGTLMSIWVPKETVTGKDQNIVYVPPTKPAVLLLHAFALDGVFTWFLQVLALTREYSVYVPDLLFFGSSITNRNERSVSFQAEFVARGMRVLKVEKVTLVGLSYGGVVGFKMAKLYPELVKSMVVSVIEVTESISLDFYKQFGFIRWSDLLMPTTIEEVKISFSFGIHKLPWIPDFVYRHMLETMYNNRKERNELLEDLVIPDKDATSYTSYSQEIHMLWGDYDKIFNVDHAMSMKTRLGDKTTLDWIKDTGHLVQLEQPFKYNKRLKWILEHWPALLTFNTKEEMQSGKLNSNIMHALCGGVKATANGLRGLGNQVG</sequence>
<dbReference type="EMBL" id="CM042022">
    <property type="protein sequence ID" value="KAI3815176.1"/>
    <property type="molecule type" value="Genomic_DNA"/>
</dbReference>
<accession>A0ACB9J647</accession>
<evidence type="ECO:0000313" key="1">
    <source>
        <dbReference type="EMBL" id="KAI3815176.1"/>
    </source>
</evidence>
<evidence type="ECO:0000313" key="2">
    <source>
        <dbReference type="Proteomes" id="UP001056120"/>
    </source>
</evidence>
<gene>
    <name evidence="1" type="ORF">L1987_14834</name>
</gene>
<protein>
    <submittedName>
        <fullName evidence="1">Uncharacterized protein</fullName>
    </submittedName>
</protein>
<keyword evidence="2" id="KW-1185">Reference proteome</keyword>
<organism evidence="1 2">
    <name type="scientific">Smallanthus sonchifolius</name>
    <dbReference type="NCBI Taxonomy" id="185202"/>
    <lineage>
        <taxon>Eukaryota</taxon>
        <taxon>Viridiplantae</taxon>
        <taxon>Streptophyta</taxon>
        <taxon>Embryophyta</taxon>
        <taxon>Tracheophyta</taxon>
        <taxon>Spermatophyta</taxon>
        <taxon>Magnoliopsida</taxon>
        <taxon>eudicotyledons</taxon>
        <taxon>Gunneridae</taxon>
        <taxon>Pentapetalae</taxon>
        <taxon>asterids</taxon>
        <taxon>campanulids</taxon>
        <taxon>Asterales</taxon>
        <taxon>Asteraceae</taxon>
        <taxon>Asteroideae</taxon>
        <taxon>Heliantheae alliance</taxon>
        <taxon>Millerieae</taxon>
        <taxon>Smallanthus</taxon>
    </lineage>
</organism>
<dbReference type="Proteomes" id="UP001056120">
    <property type="component" value="Linkage Group LG05"/>
</dbReference>
<comment type="caution">
    <text evidence="1">The sequence shown here is derived from an EMBL/GenBank/DDBJ whole genome shotgun (WGS) entry which is preliminary data.</text>
</comment>
<reference evidence="2" key="1">
    <citation type="journal article" date="2022" name="Mol. Ecol. Resour.">
        <title>The genomes of chicory, endive, great burdock and yacon provide insights into Asteraceae palaeo-polyploidization history and plant inulin production.</title>
        <authorList>
            <person name="Fan W."/>
            <person name="Wang S."/>
            <person name="Wang H."/>
            <person name="Wang A."/>
            <person name="Jiang F."/>
            <person name="Liu H."/>
            <person name="Zhao H."/>
            <person name="Xu D."/>
            <person name="Zhang Y."/>
        </authorList>
    </citation>
    <scope>NUCLEOTIDE SEQUENCE [LARGE SCALE GENOMIC DNA]</scope>
    <source>
        <strain evidence="2">cv. Yunnan</strain>
    </source>
</reference>
<name>A0ACB9J647_9ASTR</name>
<proteinExistence type="predicted"/>